<dbReference type="InterPro" id="IPR038657">
    <property type="entry name" value="Ribosomal_bL19_sf"/>
</dbReference>
<evidence type="ECO:0000256" key="3">
    <source>
        <dbReference type="ARBA" id="ARBA00023274"/>
    </source>
</evidence>
<dbReference type="SUPFAM" id="SSF50104">
    <property type="entry name" value="Translation proteins SH3-like domain"/>
    <property type="match status" value="1"/>
</dbReference>
<evidence type="ECO:0000256" key="2">
    <source>
        <dbReference type="ARBA" id="ARBA00022980"/>
    </source>
</evidence>
<proteinExistence type="inferred from homology"/>
<reference evidence="4 5" key="1">
    <citation type="submission" date="2023-05" db="EMBL/GenBank/DDBJ databases">
        <title>A 100% complete, gapless, phased diploid assembly of the Scenedesmus obliquus UTEX 3031 genome.</title>
        <authorList>
            <person name="Biondi T.C."/>
            <person name="Hanschen E.R."/>
            <person name="Kwon T."/>
            <person name="Eng W."/>
            <person name="Kruse C.P.S."/>
            <person name="Koehler S.I."/>
            <person name="Kunde Y."/>
            <person name="Gleasner C.D."/>
            <person name="You Mak K.T."/>
            <person name="Polle J."/>
            <person name="Hovde B.T."/>
            <person name="Starkenburg S.R."/>
        </authorList>
    </citation>
    <scope>NUCLEOTIDE SEQUENCE [LARGE SCALE GENOMIC DNA]</scope>
    <source>
        <strain evidence="4 5">DOE0152z</strain>
    </source>
</reference>
<dbReference type="PANTHER" id="PTHR15680:SF9">
    <property type="entry name" value="LARGE RIBOSOMAL SUBUNIT PROTEIN BL19M"/>
    <property type="match status" value="1"/>
</dbReference>
<evidence type="ECO:0000256" key="1">
    <source>
        <dbReference type="ARBA" id="ARBA00005781"/>
    </source>
</evidence>
<dbReference type="Pfam" id="PF01245">
    <property type="entry name" value="Ribosomal_L19"/>
    <property type="match status" value="1"/>
</dbReference>
<comment type="similarity">
    <text evidence="1">Belongs to the bacterial ribosomal protein bL19 family.</text>
</comment>
<evidence type="ECO:0000313" key="4">
    <source>
        <dbReference type="EMBL" id="WIA23266.1"/>
    </source>
</evidence>
<organism evidence="4 5">
    <name type="scientific">Tetradesmus obliquus</name>
    <name type="common">Green alga</name>
    <name type="synonym">Acutodesmus obliquus</name>
    <dbReference type="NCBI Taxonomy" id="3088"/>
    <lineage>
        <taxon>Eukaryota</taxon>
        <taxon>Viridiplantae</taxon>
        <taxon>Chlorophyta</taxon>
        <taxon>core chlorophytes</taxon>
        <taxon>Chlorophyceae</taxon>
        <taxon>CS clade</taxon>
        <taxon>Sphaeropleales</taxon>
        <taxon>Scenedesmaceae</taxon>
        <taxon>Tetradesmus</taxon>
    </lineage>
</organism>
<accession>A0ABY8USI9</accession>
<sequence length="120" mass="13710">MQVLEREQVQQLQQGKGLPDFRSGDILEVTTVVPEADRKQYTYKGVCIARANKGPRSWFKVYNVFPDVGGFVQHFPLYMPDIVGIKVVGRLPRTKRSKLYHLLQDEGPKHIYQANIAAPK</sequence>
<dbReference type="Gene3D" id="2.30.30.790">
    <property type="match status" value="1"/>
</dbReference>
<name>A0ABY8USI9_TETOB</name>
<dbReference type="Proteomes" id="UP001244341">
    <property type="component" value="Chromosome 16b"/>
</dbReference>
<dbReference type="InterPro" id="IPR008991">
    <property type="entry name" value="Translation_prot_SH3-like_sf"/>
</dbReference>
<protein>
    <recommendedName>
        <fullName evidence="6">Ribosomal protein L19</fullName>
    </recommendedName>
</protein>
<keyword evidence="2" id="KW-0689">Ribosomal protein</keyword>
<dbReference type="EMBL" id="CP126223">
    <property type="protein sequence ID" value="WIA23266.1"/>
    <property type="molecule type" value="Genomic_DNA"/>
</dbReference>
<evidence type="ECO:0008006" key="6">
    <source>
        <dbReference type="Google" id="ProtNLM"/>
    </source>
</evidence>
<dbReference type="PANTHER" id="PTHR15680">
    <property type="entry name" value="RIBOSOMAL PROTEIN L19"/>
    <property type="match status" value="1"/>
</dbReference>
<keyword evidence="5" id="KW-1185">Reference proteome</keyword>
<dbReference type="InterPro" id="IPR001857">
    <property type="entry name" value="Ribosomal_bL19"/>
</dbReference>
<evidence type="ECO:0000313" key="5">
    <source>
        <dbReference type="Proteomes" id="UP001244341"/>
    </source>
</evidence>
<gene>
    <name evidence="4" type="ORF">OEZ85_000036</name>
</gene>
<keyword evidence="3" id="KW-0687">Ribonucleoprotein</keyword>